<sequence length="30" mass="3638">MKWIREIRVVSSSSVMKTVKRGKRRSKWAF</sequence>
<accession>A0A7J8WGP4</accession>
<organism evidence="1 2">
    <name type="scientific">Gossypium aridum</name>
    <name type="common">American cotton</name>
    <name type="synonym">Erioxylum aridum</name>
    <dbReference type="NCBI Taxonomy" id="34290"/>
    <lineage>
        <taxon>Eukaryota</taxon>
        <taxon>Viridiplantae</taxon>
        <taxon>Streptophyta</taxon>
        <taxon>Embryophyta</taxon>
        <taxon>Tracheophyta</taxon>
        <taxon>Spermatophyta</taxon>
        <taxon>Magnoliopsida</taxon>
        <taxon>eudicotyledons</taxon>
        <taxon>Gunneridae</taxon>
        <taxon>Pentapetalae</taxon>
        <taxon>rosids</taxon>
        <taxon>malvids</taxon>
        <taxon>Malvales</taxon>
        <taxon>Malvaceae</taxon>
        <taxon>Malvoideae</taxon>
        <taxon>Gossypium</taxon>
    </lineage>
</organism>
<protein>
    <submittedName>
        <fullName evidence="1">Uncharacterized protein</fullName>
    </submittedName>
</protein>
<evidence type="ECO:0000313" key="2">
    <source>
        <dbReference type="Proteomes" id="UP000593577"/>
    </source>
</evidence>
<comment type="caution">
    <text evidence="1">The sequence shown here is derived from an EMBL/GenBank/DDBJ whole genome shotgun (WGS) entry which is preliminary data.</text>
</comment>
<reference evidence="1 2" key="1">
    <citation type="journal article" date="2019" name="Genome Biol. Evol.">
        <title>Insights into the evolution of the New World diploid cottons (Gossypium, subgenus Houzingenia) based on genome sequencing.</title>
        <authorList>
            <person name="Grover C.E."/>
            <person name="Arick M.A. 2nd"/>
            <person name="Thrash A."/>
            <person name="Conover J.L."/>
            <person name="Sanders W.S."/>
            <person name="Peterson D.G."/>
            <person name="Frelichowski J.E."/>
            <person name="Scheffler J.A."/>
            <person name="Scheffler B.E."/>
            <person name="Wendel J.F."/>
        </authorList>
    </citation>
    <scope>NUCLEOTIDE SEQUENCE [LARGE SCALE GENOMIC DNA]</scope>
    <source>
        <strain evidence="1">185</strain>
        <tissue evidence="1">Leaf</tissue>
    </source>
</reference>
<dbReference type="EMBL" id="JABFAA010000001">
    <property type="protein sequence ID" value="MBA0674123.1"/>
    <property type="molecule type" value="Genomic_DNA"/>
</dbReference>
<dbReference type="Proteomes" id="UP000593577">
    <property type="component" value="Unassembled WGS sequence"/>
</dbReference>
<name>A0A7J8WGP4_GOSAI</name>
<dbReference type="AlphaFoldDB" id="A0A7J8WGP4"/>
<gene>
    <name evidence="1" type="ORF">Goari_015735</name>
</gene>
<evidence type="ECO:0000313" key="1">
    <source>
        <dbReference type="EMBL" id="MBA0674123.1"/>
    </source>
</evidence>
<proteinExistence type="predicted"/>
<keyword evidence="2" id="KW-1185">Reference proteome</keyword>